<organism evidence="1 2">
    <name type="scientific">Cocleimonas flava</name>
    <dbReference type="NCBI Taxonomy" id="634765"/>
    <lineage>
        <taxon>Bacteria</taxon>
        <taxon>Pseudomonadati</taxon>
        <taxon>Pseudomonadota</taxon>
        <taxon>Gammaproteobacteria</taxon>
        <taxon>Thiotrichales</taxon>
        <taxon>Thiotrichaceae</taxon>
        <taxon>Cocleimonas</taxon>
    </lineage>
</organism>
<sequence>MYYRFSLYLGIKLINKINSNLHFIANEMHFIVNTRPLKWIKTKSTVDMFIMQTYTLKIKIR</sequence>
<dbReference type="Proteomes" id="UP000294887">
    <property type="component" value="Unassembled WGS sequence"/>
</dbReference>
<evidence type="ECO:0000313" key="2">
    <source>
        <dbReference type="Proteomes" id="UP000294887"/>
    </source>
</evidence>
<name>A0A4R1F346_9GAMM</name>
<protein>
    <submittedName>
        <fullName evidence="1">Uncharacterized protein</fullName>
    </submittedName>
</protein>
<accession>A0A4R1F346</accession>
<gene>
    <name evidence="1" type="ORF">EV695_0033</name>
</gene>
<dbReference type="EMBL" id="SMFQ01000002">
    <property type="protein sequence ID" value="TCJ88193.1"/>
    <property type="molecule type" value="Genomic_DNA"/>
</dbReference>
<keyword evidence="2" id="KW-1185">Reference proteome</keyword>
<reference evidence="1 2" key="1">
    <citation type="submission" date="2019-03" db="EMBL/GenBank/DDBJ databases">
        <title>Genomic Encyclopedia of Type Strains, Phase IV (KMG-IV): sequencing the most valuable type-strain genomes for metagenomic binning, comparative biology and taxonomic classification.</title>
        <authorList>
            <person name="Goeker M."/>
        </authorList>
    </citation>
    <scope>NUCLEOTIDE SEQUENCE [LARGE SCALE GENOMIC DNA]</scope>
    <source>
        <strain evidence="1 2">DSM 24830</strain>
    </source>
</reference>
<dbReference type="AlphaFoldDB" id="A0A4R1F346"/>
<comment type="caution">
    <text evidence="1">The sequence shown here is derived from an EMBL/GenBank/DDBJ whole genome shotgun (WGS) entry which is preliminary data.</text>
</comment>
<proteinExistence type="predicted"/>
<evidence type="ECO:0000313" key="1">
    <source>
        <dbReference type="EMBL" id="TCJ88193.1"/>
    </source>
</evidence>